<dbReference type="SMR" id="A0A438K058"/>
<evidence type="ECO:0000313" key="10">
    <source>
        <dbReference type="Proteomes" id="UP000288805"/>
    </source>
</evidence>
<feature type="transmembrane region" description="Helical" evidence="7">
    <location>
        <begin position="410"/>
        <end position="430"/>
    </location>
</feature>
<dbReference type="AlphaFoldDB" id="A0A438K058"/>
<feature type="domain" description="Amino acid transporter transmembrane" evidence="8">
    <location>
        <begin position="35"/>
        <end position="467"/>
    </location>
</feature>
<dbReference type="Pfam" id="PF01490">
    <property type="entry name" value="Aa_trans"/>
    <property type="match status" value="1"/>
</dbReference>
<dbReference type="PANTHER" id="PTHR48017">
    <property type="entry name" value="OS05G0424000 PROTEIN-RELATED"/>
    <property type="match status" value="1"/>
</dbReference>
<sequence length="472" mass="51651">MSLKAMEETAGDHETPLLNSTYVSGVQPVESPTKRTGSLWTAVAHIITGVIGSGVLSLAWCVAQLGWIAGPVSMLLFAFVTLLSTFLLCDSYRSPDPECGPGRNRSYLEAVHINLGSRSAWVCALVVYISLYGIGIAYTITSAISMRAINKSNCYHREGHDAACAYGDNSFMLVFGAIQIVTSQIPDFHNIEWLSVVAAVMSFCYSFIGLGLGLAKTIGDGKIKGSIEGISTSTVAEKVWLISQALGDIAFAYPYSLISIEIQDTLKSPPPESETMKKASTLAITVTTLFYLFCGGFGYAAFGDDTPGNLLTGFGFYEPYWLVDFANACVVAHLVGGYQIYTQPLFGMVDRWSAQKFPNSGFVNNDYVFKLPLLPAFRVNLFRLCFRTAYVGTTTGIAMIFPYFNQVLGVIGAMNFWPLAIYFPVEMYFVQRKIGVWTRMWLLLQIFSFVCLVVTVFAFVGSVEGLITAKLS</sequence>
<dbReference type="OrthoDB" id="40134at2759"/>
<evidence type="ECO:0000256" key="5">
    <source>
        <dbReference type="ARBA" id="ARBA00022989"/>
    </source>
</evidence>
<evidence type="ECO:0000313" key="9">
    <source>
        <dbReference type="EMBL" id="RVX14573.1"/>
    </source>
</evidence>
<dbReference type="GO" id="GO:0006865">
    <property type="term" value="P:amino acid transport"/>
    <property type="evidence" value="ECO:0007669"/>
    <property type="project" value="UniProtKB-KW"/>
</dbReference>
<keyword evidence="6 7" id="KW-0472">Membrane</keyword>
<organism evidence="9 10">
    <name type="scientific">Vitis vinifera</name>
    <name type="common">Grape</name>
    <dbReference type="NCBI Taxonomy" id="29760"/>
    <lineage>
        <taxon>Eukaryota</taxon>
        <taxon>Viridiplantae</taxon>
        <taxon>Streptophyta</taxon>
        <taxon>Embryophyta</taxon>
        <taxon>Tracheophyta</taxon>
        <taxon>Spermatophyta</taxon>
        <taxon>Magnoliopsida</taxon>
        <taxon>eudicotyledons</taxon>
        <taxon>Gunneridae</taxon>
        <taxon>Pentapetalae</taxon>
        <taxon>rosids</taxon>
        <taxon>Vitales</taxon>
        <taxon>Vitaceae</taxon>
        <taxon>Viteae</taxon>
        <taxon>Vitis</taxon>
    </lineage>
</organism>
<gene>
    <name evidence="9" type="primary">AAP7_2</name>
    <name evidence="9" type="ORF">CK203_012116</name>
</gene>
<protein>
    <submittedName>
        <fullName evidence="9">Putative amino acid permease 7</fullName>
    </submittedName>
</protein>
<feature type="transmembrane region" description="Helical" evidence="7">
    <location>
        <begin position="67"/>
        <end position="88"/>
    </location>
</feature>
<feature type="transmembrane region" description="Helical" evidence="7">
    <location>
        <begin position="384"/>
        <end position="404"/>
    </location>
</feature>
<evidence type="ECO:0000256" key="7">
    <source>
        <dbReference type="SAM" id="Phobius"/>
    </source>
</evidence>
<accession>A0A438K058</accession>
<feature type="transmembrane region" description="Helical" evidence="7">
    <location>
        <begin position="119"/>
        <end position="141"/>
    </location>
</feature>
<keyword evidence="5 7" id="KW-1133">Transmembrane helix</keyword>
<evidence type="ECO:0000256" key="4">
    <source>
        <dbReference type="ARBA" id="ARBA00022970"/>
    </source>
</evidence>
<evidence type="ECO:0000256" key="2">
    <source>
        <dbReference type="ARBA" id="ARBA00022448"/>
    </source>
</evidence>
<evidence type="ECO:0000259" key="8">
    <source>
        <dbReference type="Pfam" id="PF01490"/>
    </source>
</evidence>
<dbReference type="Proteomes" id="UP000288805">
    <property type="component" value="Unassembled WGS sequence"/>
</dbReference>
<feature type="transmembrane region" description="Helical" evidence="7">
    <location>
        <begin position="322"/>
        <end position="341"/>
    </location>
</feature>
<evidence type="ECO:0000256" key="6">
    <source>
        <dbReference type="ARBA" id="ARBA00023136"/>
    </source>
</evidence>
<comment type="subcellular location">
    <subcellularLocation>
        <location evidence="1">Membrane</location>
    </subcellularLocation>
</comment>
<keyword evidence="2" id="KW-0813">Transport</keyword>
<evidence type="ECO:0000256" key="1">
    <source>
        <dbReference type="ARBA" id="ARBA00004370"/>
    </source>
</evidence>
<reference evidence="9 10" key="1">
    <citation type="journal article" date="2018" name="PLoS Genet.">
        <title>Population sequencing reveals clonal diversity and ancestral inbreeding in the grapevine cultivar Chardonnay.</title>
        <authorList>
            <person name="Roach M.J."/>
            <person name="Johnson D.L."/>
            <person name="Bohlmann J."/>
            <person name="van Vuuren H.J."/>
            <person name="Jones S.J."/>
            <person name="Pretorius I.S."/>
            <person name="Schmidt S.A."/>
            <person name="Borneman A.R."/>
        </authorList>
    </citation>
    <scope>NUCLEOTIDE SEQUENCE [LARGE SCALE GENOMIC DNA]</scope>
    <source>
        <strain evidence="10">cv. Chardonnay</strain>
        <tissue evidence="9">Leaf</tissue>
    </source>
</reference>
<feature type="transmembrane region" description="Helical" evidence="7">
    <location>
        <begin position="282"/>
        <end position="302"/>
    </location>
</feature>
<feature type="transmembrane region" description="Helical" evidence="7">
    <location>
        <begin position="193"/>
        <end position="215"/>
    </location>
</feature>
<proteinExistence type="predicted"/>
<keyword evidence="4" id="KW-0029">Amino-acid transport</keyword>
<comment type="caution">
    <text evidence="9">The sequence shown here is derived from an EMBL/GenBank/DDBJ whole genome shotgun (WGS) entry which is preliminary data.</text>
</comment>
<feature type="transmembrane region" description="Helical" evidence="7">
    <location>
        <begin position="442"/>
        <end position="463"/>
    </location>
</feature>
<dbReference type="EMBL" id="QGNW01000020">
    <property type="protein sequence ID" value="RVX14573.1"/>
    <property type="molecule type" value="Genomic_DNA"/>
</dbReference>
<keyword evidence="3 7" id="KW-0812">Transmembrane</keyword>
<name>A0A438K058_VITVI</name>
<dbReference type="GO" id="GO:0016020">
    <property type="term" value="C:membrane"/>
    <property type="evidence" value="ECO:0007669"/>
    <property type="project" value="UniProtKB-SubCell"/>
</dbReference>
<dbReference type="InterPro" id="IPR013057">
    <property type="entry name" value="AA_transpt_TM"/>
</dbReference>
<feature type="transmembrane region" description="Helical" evidence="7">
    <location>
        <begin position="162"/>
        <end position="181"/>
    </location>
</feature>
<feature type="transmembrane region" description="Helical" evidence="7">
    <location>
        <begin position="39"/>
        <end position="60"/>
    </location>
</feature>
<dbReference type="OMA" id="SFAYPYS"/>
<evidence type="ECO:0000256" key="3">
    <source>
        <dbReference type="ARBA" id="ARBA00022692"/>
    </source>
</evidence>